<feature type="transmembrane region" description="Helical" evidence="6">
    <location>
        <begin position="85"/>
        <end position="103"/>
    </location>
</feature>
<evidence type="ECO:0000256" key="5">
    <source>
        <dbReference type="ARBA" id="ARBA00023136"/>
    </source>
</evidence>
<feature type="transmembrane region" description="Helical" evidence="6">
    <location>
        <begin position="115"/>
        <end position="132"/>
    </location>
</feature>
<feature type="transmembrane region" description="Helical" evidence="6">
    <location>
        <begin position="161"/>
        <end position="179"/>
    </location>
</feature>
<reference evidence="7 8" key="1">
    <citation type="submission" date="2019-12" db="EMBL/GenBank/DDBJ databases">
        <title>Genomic-based taxomic classification of the family Erythrobacteraceae.</title>
        <authorList>
            <person name="Xu L."/>
        </authorList>
    </citation>
    <scope>NUCLEOTIDE SEQUENCE [LARGE SCALE GENOMIC DNA]</scope>
    <source>
        <strain evidence="7 8">KCTC 52763</strain>
    </source>
</reference>
<protein>
    <submittedName>
        <fullName evidence="7">Lysoplasmalogenase</fullName>
    </submittedName>
</protein>
<dbReference type="PANTHER" id="PTHR31885:SF6">
    <property type="entry name" value="GH04784P"/>
    <property type="match status" value="1"/>
</dbReference>
<keyword evidence="3 6" id="KW-0812">Transmembrane</keyword>
<dbReference type="InterPro" id="IPR012506">
    <property type="entry name" value="TMEM86B-like"/>
</dbReference>
<dbReference type="OrthoDB" id="7390032at2"/>
<dbReference type="EMBL" id="WTYX01000001">
    <property type="protein sequence ID" value="MXO90291.1"/>
    <property type="molecule type" value="Genomic_DNA"/>
</dbReference>
<keyword evidence="5 6" id="KW-0472">Membrane</keyword>
<dbReference type="AlphaFoldDB" id="A0A844ZPK8"/>
<feature type="transmembrane region" description="Helical" evidence="6">
    <location>
        <begin position="12"/>
        <end position="30"/>
    </location>
</feature>
<comment type="similarity">
    <text evidence="2">Belongs to the TMEM86 family.</text>
</comment>
<keyword evidence="4 6" id="KW-1133">Transmembrane helix</keyword>
<evidence type="ECO:0000256" key="1">
    <source>
        <dbReference type="ARBA" id="ARBA00004141"/>
    </source>
</evidence>
<evidence type="ECO:0000256" key="6">
    <source>
        <dbReference type="SAM" id="Phobius"/>
    </source>
</evidence>
<feature type="transmembrane region" description="Helical" evidence="6">
    <location>
        <begin position="61"/>
        <end position="79"/>
    </location>
</feature>
<organism evidence="7 8">
    <name type="scientific">Pontixanthobacter aquaemixtae</name>
    <dbReference type="NCBI Taxonomy" id="1958940"/>
    <lineage>
        <taxon>Bacteria</taxon>
        <taxon>Pseudomonadati</taxon>
        <taxon>Pseudomonadota</taxon>
        <taxon>Alphaproteobacteria</taxon>
        <taxon>Sphingomonadales</taxon>
        <taxon>Erythrobacteraceae</taxon>
        <taxon>Pontixanthobacter</taxon>
    </lineage>
</organism>
<name>A0A844ZPK8_9SPHN</name>
<evidence type="ECO:0000256" key="3">
    <source>
        <dbReference type="ARBA" id="ARBA00022692"/>
    </source>
</evidence>
<evidence type="ECO:0000313" key="8">
    <source>
        <dbReference type="Proteomes" id="UP000442714"/>
    </source>
</evidence>
<feature type="transmembrane region" description="Helical" evidence="6">
    <location>
        <begin position="138"/>
        <end position="154"/>
    </location>
</feature>
<gene>
    <name evidence="7" type="ORF">GRI41_05625</name>
</gene>
<evidence type="ECO:0000256" key="4">
    <source>
        <dbReference type="ARBA" id="ARBA00022989"/>
    </source>
</evidence>
<evidence type="ECO:0000256" key="2">
    <source>
        <dbReference type="ARBA" id="ARBA00007375"/>
    </source>
</evidence>
<evidence type="ECO:0000313" key="7">
    <source>
        <dbReference type="EMBL" id="MXO90291.1"/>
    </source>
</evidence>
<proteinExistence type="inferred from homology"/>
<comment type="subcellular location">
    <subcellularLocation>
        <location evidence="1">Membrane</location>
        <topology evidence="1">Multi-pass membrane protein</topology>
    </subcellularLocation>
</comment>
<accession>A0A844ZPK8</accession>
<dbReference type="RefSeq" id="WP_160603765.1">
    <property type="nucleotide sequence ID" value="NZ_WTYX01000001.1"/>
</dbReference>
<dbReference type="Pfam" id="PF07947">
    <property type="entry name" value="YhhN"/>
    <property type="match status" value="1"/>
</dbReference>
<feature type="transmembrane region" description="Helical" evidence="6">
    <location>
        <begin position="36"/>
        <end position="54"/>
    </location>
</feature>
<comment type="caution">
    <text evidence="7">The sequence shown here is derived from an EMBL/GenBank/DDBJ whole genome shotgun (WGS) entry which is preliminary data.</text>
</comment>
<dbReference type="GO" id="GO:0016020">
    <property type="term" value="C:membrane"/>
    <property type="evidence" value="ECO:0007669"/>
    <property type="project" value="UniProtKB-SubCell"/>
</dbReference>
<sequence length="219" mass="23773">MPKRALTEKRPWLLASLVAAIGYYALIMTGQPVGEIWLMLVKGAGVALLAVYALQRHSSFAARLLALVLILSALGDMLIELSLIWGGAAFFASHLAAIALYLRNQRHISTISQKVLGAALLLITPIMCWLLTRDPAVTAYGVALGAMAASAWMSRFSRYRVGLGAVLFVVSDWLIFYGIGHPDGSMIPSLLIWPLYYCGQFLIATGVIQTLRQELPDAA</sequence>
<dbReference type="PANTHER" id="PTHR31885">
    <property type="entry name" value="GH04784P"/>
    <property type="match status" value="1"/>
</dbReference>
<dbReference type="Proteomes" id="UP000442714">
    <property type="component" value="Unassembled WGS sequence"/>
</dbReference>
<feature type="transmembrane region" description="Helical" evidence="6">
    <location>
        <begin position="191"/>
        <end position="211"/>
    </location>
</feature>
<keyword evidence="8" id="KW-1185">Reference proteome</keyword>
<dbReference type="GO" id="GO:0016787">
    <property type="term" value="F:hydrolase activity"/>
    <property type="evidence" value="ECO:0007669"/>
    <property type="project" value="TreeGrafter"/>
</dbReference>